<dbReference type="PROSITE" id="PS50011">
    <property type="entry name" value="PROTEIN_KINASE_DOM"/>
    <property type="match status" value="2"/>
</dbReference>
<dbReference type="EMBL" id="OB663370">
    <property type="protein sequence ID" value="CAD7231305.1"/>
    <property type="molecule type" value="Genomic_DNA"/>
</dbReference>
<keyword evidence="3" id="KW-0418">Kinase</keyword>
<sequence>MSGSKTASTALHDAAGEGDVRRVGVLVEERKEDVWTKDEDGWLRIHHAALSRGPDVVRSFVVHANSHPEDGDLVNAQTNRGATPLHLAAGQGDAASLVVLVGEGRADPWIKMEGGVLPIHYAAWYGHPEAVQFFLRYSASHPERGDMLNDRDNGGNTPLSCAVQEGHVECVRLLLEAGADVTIANKAGKTPIDLAENGSEISSCLIREAEVKYGKLPLKLAAITRDLDSLKQLLEEDKTRLWNKAEDGRLPIHTAAQFGGPEVVAILLRYREPHPEDGDMVNCRNDDGETPLSLAVQKQDIETVRLLLQAGADLNIANKAGKTPIDLAENGSEILSELRSRLPVKGTYEEDDLIGAGAYGYVTCVVHKITGQKYAKKTAKPVPIDEKTYREIHAMEKLSHENIVQLVEHFLHERKGKTSITLIMELCDENLHEWLERHPFERRCHGDVMHMLVGLSNGLAYIHEQRIIHRDLHPGNILIKLVNGEQIVKITDFGLSVAVNTGNTSHSDRVGHNFYRAPEASYPDERMRLHYDFKIDVYSAGFIFYELLGNFPFSERKERLEDALRPKFVPNIRDSPEERNIIIRMLSYEPEKRPTSREVADKAAEWERKAGADVTIASKAGKTPVDLAEKGSDISSLLTRKQAMDDKYEFLHHKVLGEGSFGLVTVAVHKGTGERFAKKTTKLIREPEKIKREIEMMKKLRHPNIVELFEHSSVEEEGGTSITLIMELCDQSLHNWLKTHPFEKRCRQDVTSMLVGLSEGLAFIHEQKIIHRNLHTANVLMKLVNGKAIIKITDFGLSILEFNTGYGYTLRSQFWQPPEMWRRPTSSLDVYFGRKYNTKVDVYAEGLIFYELLANFEFTERMKHLEWAIGSFFVKNFGRDFPDEMKLIIQMLSEDPENRPSSREVVEKAKEWEERASMERKQLEKDLNEMHA</sequence>
<dbReference type="GO" id="GO:0005634">
    <property type="term" value="C:nucleus"/>
    <property type="evidence" value="ECO:0007669"/>
    <property type="project" value="TreeGrafter"/>
</dbReference>
<dbReference type="CDD" id="cd00180">
    <property type="entry name" value="PKc"/>
    <property type="match status" value="1"/>
</dbReference>
<dbReference type="GO" id="GO:0004672">
    <property type="term" value="F:protein kinase activity"/>
    <property type="evidence" value="ECO:0007669"/>
    <property type="project" value="InterPro"/>
</dbReference>
<dbReference type="Gene3D" id="1.10.510.10">
    <property type="entry name" value="Transferase(Phosphotransferase) domain 1"/>
    <property type="match status" value="2"/>
</dbReference>
<dbReference type="Pfam" id="PF12796">
    <property type="entry name" value="Ank_2"/>
    <property type="match status" value="2"/>
</dbReference>
<keyword evidence="2" id="KW-0547">Nucleotide-binding</keyword>
<evidence type="ECO:0000256" key="2">
    <source>
        <dbReference type="ARBA" id="ARBA00022741"/>
    </source>
</evidence>
<dbReference type="PROSITE" id="PS50088">
    <property type="entry name" value="ANK_REPEAT"/>
    <property type="match status" value="3"/>
</dbReference>
<dbReference type="SUPFAM" id="SSF56112">
    <property type="entry name" value="Protein kinase-like (PK-like)"/>
    <property type="match status" value="2"/>
</dbReference>
<protein>
    <submittedName>
        <fullName evidence="5">Uncharacterized protein</fullName>
    </submittedName>
</protein>
<keyword evidence="4" id="KW-0067">ATP-binding</keyword>
<evidence type="ECO:0000313" key="5">
    <source>
        <dbReference type="EMBL" id="CAD7231305.1"/>
    </source>
</evidence>
<organism evidence="5">
    <name type="scientific">Cyprideis torosa</name>
    <dbReference type="NCBI Taxonomy" id="163714"/>
    <lineage>
        <taxon>Eukaryota</taxon>
        <taxon>Metazoa</taxon>
        <taxon>Ecdysozoa</taxon>
        <taxon>Arthropoda</taxon>
        <taxon>Crustacea</taxon>
        <taxon>Oligostraca</taxon>
        <taxon>Ostracoda</taxon>
        <taxon>Podocopa</taxon>
        <taxon>Podocopida</taxon>
        <taxon>Cytherocopina</taxon>
        <taxon>Cytheroidea</taxon>
        <taxon>Cytherideidae</taxon>
        <taxon>Cyprideis</taxon>
    </lineage>
</organism>
<name>A0A7R8ZPA2_9CRUS</name>
<reference evidence="5" key="1">
    <citation type="submission" date="2020-11" db="EMBL/GenBank/DDBJ databases">
        <authorList>
            <person name="Tran Van P."/>
        </authorList>
    </citation>
    <scope>NUCLEOTIDE SEQUENCE</scope>
</reference>
<dbReference type="PRINTS" id="PR01415">
    <property type="entry name" value="ANKYRIN"/>
</dbReference>
<evidence type="ECO:0000256" key="1">
    <source>
        <dbReference type="ARBA" id="ARBA00022679"/>
    </source>
</evidence>
<dbReference type="Gene3D" id="3.30.200.20">
    <property type="entry name" value="Phosphorylase Kinase, domain 1"/>
    <property type="match status" value="1"/>
</dbReference>
<gene>
    <name evidence="5" type="ORF">CTOB1V02_LOCUS9153</name>
</gene>
<dbReference type="InterPro" id="IPR002110">
    <property type="entry name" value="Ankyrin_rpt"/>
</dbReference>
<dbReference type="SUPFAM" id="SSF48403">
    <property type="entry name" value="Ankyrin repeat"/>
    <property type="match status" value="1"/>
</dbReference>
<dbReference type="InterPro" id="IPR036770">
    <property type="entry name" value="Ankyrin_rpt-contain_sf"/>
</dbReference>
<dbReference type="SMART" id="SM00248">
    <property type="entry name" value="ANK"/>
    <property type="match status" value="7"/>
</dbReference>
<evidence type="ECO:0000256" key="3">
    <source>
        <dbReference type="ARBA" id="ARBA00022777"/>
    </source>
</evidence>
<dbReference type="OrthoDB" id="426293at2759"/>
<dbReference type="Pfam" id="PF00069">
    <property type="entry name" value="Pkinase"/>
    <property type="match status" value="2"/>
</dbReference>
<dbReference type="PANTHER" id="PTHR11042">
    <property type="entry name" value="EUKARYOTIC TRANSLATION INITIATION FACTOR 2-ALPHA KINASE EIF2-ALPHA KINASE -RELATED"/>
    <property type="match status" value="1"/>
</dbReference>
<evidence type="ECO:0000256" key="4">
    <source>
        <dbReference type="ARBA" id="ARBA00022840"/>
    </source>
</evidence>
<accession>A0A7R8ZPA2</accession>
<dbReference type="PROSITE" id="PS50297">
    <property type="entry name" value="ANK_REP_REGION"/>
    <property type="match status" value="3"/>
</dbReference>
<dbReference type="GO" id="GO:0005524">
    <property type="term" value="F:ATP binding"/>
    <property type="evidence" value="ECO:0007669"/>
    <property type="project" value="UniProtKB-UniRule"/>
</dbReference>
<dbReference type="InterPro" id="IPR011009">
    <property type="entry name" value="Kinase-like_dom_sf"/>
</dbReference>
<dbReference type="InterPro" id="IPR000719">
    <property type="entry name" value="Prot_kinase_dom"/>
</dbReference>
<dbReference type="InterPro" id="IPR017441">
    <property type="entry name" value="Protein_kinase_ATP_BS"/>
</dbReference>
<dbReference type="PROSITE" id="PS00107">
    <property type="entry name" value="PROTEIN_KINASE_ATP"/>
    <property type="match status" value="2"/>
</dbReference>
<dbReference type="AlphaFoldDB" id="A0A7R8ZPA2"/>
<dbReference type="InterPro" id="IPR050339">
    <property type="entry name" value="CC_SR_Kinase"/>
</dbReference>
<dbReference type="Gene3D" id="1.25.40.20">
    <property type="entry name" value="Ankyrin repeat-containing domain"/>
    <property type="match status" value="3"/>
</dbReference>
<dbReference type="GO" id="GO:0005737">
    <property type="term" value="C:cytoplasm"/>
    <property type="evidence" value="ECO:0007669"/>
    <property type="project" value="TreeGrafter"/>
</dbReference>
<keyword evidence="1" id="KW-0808">Transferase</keyword>
<proteinExistence type="predicted"/>